<sequence length="179" mass="18873">MPIGQSNASPRQRPARHGEAEAVVPARTEPLPFFRFPYSSTTTASVADVNTIGYAAIESTTDTNGCLGPGRGKTFERVVERAVDAPAPGAIIQMHVGSSTGGVVPDAQAPPRILPWRTVRRGTHFGPRSQAMVAVRDPYFAPDVAPSLTRTAGRPRDTAAARCCRRAGTAGSRRPGGRG</sequence>
<feature type="compositionally biased region" description="Low complexity" evidence="1">
    <location>
        <begin position="160"/>
        <end position="173"/>
    </location>
</feature>
<dbReference type="Proteomes" id="UP000195880">
    <property type="component" value="Chromosome"/>
</dbReference>
<dbReference type="Gene3D" id="3.20.20.370">
    <property type="entry name" value="Glycoside hydrolase/deacetylase"/>
    <property type="match status" value="1"/>
</dbReference>
<evidence type="ECO:0000313" key="2">
    <source>
        <dbReference type="EMBL" id="ARX88349.1"/>
    </source>
</evidence>
<dbReference type="AlphaFoldDB" id="A0A1Z1WPL9"/>
<name>A0A1Z1WPL9_9ACTN</name>
<dbReference type="SUPFAM" id="SSF88713">
    <property type="entry name" value="Glycoside hydrolase/deacetylase"/>
    <property type="match status" value="1"/>
</dbReference>
<keyword evidence="3" id="KW-1185">Reference proteome</keyword>
<dbReference type="STRING" id="67267.GCA_000716675_01977"/>
<dbReference type="RefSeq" id="WP_237307648.1">
    <property type="nucleotide sequence ID" value="NZ_CP021748.1"/>
</dbReference>
<feature type="region of interest" description="Disordered" evidence="1">
    <location>
        <begin position="1"/>
        <end position="22"/>
    </location>
</feature>
<protein>
    <submittedName>
        <fullName evidence="2">Transposase</fullName>
    </submittedName>
</protein>
<dbReference type="EMBL" id="CP021748">
    <property type="protein sequence ID" value="ARX88349.1"/>
    <property type="molecule type" value="Genomic_DNA"/>
</dbReference>
<reference evidence="2 3" key="1">
    <citation type="submission" date="2017-05" db="EMBL/GenBank/DDBJ databases">
        <title>Streptomyces alboflavus Genome sequencing and assembly.</title>
        <authorList>
            <person name="Wang Y."/>
            <person name="Du B."/>
            <person name="Ding Y."/>
            <person name="Liu H."/>
            <person name="Hou Q."/>
            <person name="Liu K."/>
            <person name="Wang C."/>
            <person name="Yao L."/>
        </authorList>
    </citation>
    <scope>NUCLEOTIDE SEQUENCE [LARGE SCALE GENOMIC DNA]</scope>
    <source>
        <strain evidence="2 3">MDJK44</strain>
    </source>
</reference>
<evidence type="ECO:0000313" key="3">
    <source>
        <dbReference type="Proteomes" id="UP000195880"/>
    </source>
</evidence>
<feature type="compositionally biased region" description="Polar residues" evidence="1">
    <location>
        <begin position="1"/>
        <end position="10"/>
    </location>
</feature>
<gene>
    <name evidence="2" type="ORF">SMD44_07836</name>
</gene>
<dbReference type="KEGG" id="salf:SMD44_07836"/>
<dbReference type="InterPro" id="IPR011330">
    <property type="entry name" value="Glyco_hydro/deAcase_b/a-brl"/>
</dbReference>
<proteinExistence type="predicted"/>
<evidence type="ECO:0000256" key="1">
    <source>
        <dbReference type="SAM" id="MobiDB-lite"/>
    </source>
</evidence>
<dbReference type="GO" id="GO:0005975">
    <property type="term" value="P:carbohydrate metabolic process"/>
    <property type="evidence" value="ECO:0007669"/>
    <property type="project" value="InterPro"/>
</dbReference>
<accession>A0A1Z1WPL9</accession>
<feature type="region of interest" description="Disordered" evidence="1">
    <location>
        <begin position="146"/>
        <end position="179"/>
    </location>
</feature>
<organism evidence="2 3">
    <name type="scientific">Streptomyces alboflavus</name>
    <dbReference type="NCBI Taxonomy" id="67267"/>
    <lineage>
        <taxon>Bacteria</taxon>
        <taxon>Bacillati</taxon>
        <taxon>Actinomycetota</taxon>
        <taxon>Actinomycetes</taxon>
        <taxon>Kitasatosporales</taxon>
        <taxon>Streptomycetaceae</taxon>
        <taxon>Streptomyces</taxon>
    </lineage>
</organism>